<dbReference type="Pfam" id="PF06265">
    <property type="entry name" value="YutD-like"/>
    <property type="match status" value="1"/>
</dbReference>
<accession>A0A0R2CTI0</accession>
<evidence type="ECO:0000313" key="4">
    <source>
        <dbReference type="Proteomes" id="UP000051131"/>
    </source>
</evidence>
<dbReference type="Gene3D" id="3.50.4.20">
    <property type="match status" value="1"/>
</dbReference>
<evidence type="ECO:0008006" key="5">
    <source>
        <dbReference type="Google" id="ProtNLM"/>
    </source>
</evidence>
<evidence type="ECO:0000256" key="1">
    <source>
        <dbReference type="PIRSR" id="PIRSR012565-1"/>
    </source>
</evidence>
<dbReference type="Proteomes" id="UP000051131">
    <property type="component" value="Unassembled WGS sequence"/>
</dbReference>
<evidence type="ECO:0000256" key="2">
    <source>
        <dbReference type="SAM" id="MobiDB-lite"/>
    </source>
</evidence>
<evidence type="ECO:0000313" key="3">
    <source>
        <dbReference type="EMBL" id="KRM91579.1"/>
    </source>
</evidence>
<feature type="compositionally biased region" description="Basic residues" evidence="2">
    <location>
        <begin position="129"/>
        <end position="142"/>
    </location>
</feature>
<dbReference type="OrthoDB" id="1650379at2"/>
<reference evidence="3 4" key="1">
    <citation type="journal article" date="2015" name="Genome Announc.">
        <title>Expanding the biotechnology potential of lactobacilli through comparative genomics of 213 strains and associated genera.</title>
        <authorList>
            <person name="Sun Z."/>
            <person name="Harris H.M."/>
            <person name="McCann A."/>
            <person name="Guo C."/>
            <person name="Argimon S."/>
            <person name="Zhang W."/>
            <person name="Yang X."/>
            <person name="Jeffery I.B."/>
            <person name="Cooney J.C."/>
            <person name="Kagawa T.F."/>
            <person name="Liu W."/>
            <person name="Song Y."/>
            <person name="Salvetti E."/>
            <person name="Wrobel A."/>
            <person name="Rasinkangas P."/>
            <person name="Parkhill J."/>
            <person name="Rea M.C."/>
            <person name="O'Sullivan O."/>
            <person name="Ritari J."/>
            <person name="Douillard F.P."/>
            <person name="Paul Ross R."/>
            <person name="Yang R."/>
            <person name="Briner A.E."/>
            <person name="Felis G.E."/>
            <person name="de Vos W.M."/>
            <person name="Barrangou R."/>
            <person name="Klaenhammer T.R."/>
            <person name="Caufield P.W."/>
            <person name="Cui Y."/>
            <person name="Zhang H."/>
            <person name="O'Toole P.W."/>
        </authorList>
    </citation>
    <scope>NUCLEOTIDE SEQUENCE [LARGE SCALE GENOMIC DNA]</scope>
    <source>
        <strain evidence="3 4">DSM 21116</strain>
    </source>
</reference>
<gene>
    <name evidence="3" type="ORF">FC80_GL000548</name>
</gene>
<dbReference type="PIRSF" id="PIRSF012565">
    <property type="entry name" value="DUF1027"/>
    <property type="match status" value="1"/>
</dbReference>
<dbReference type="AlphaFoldDB" id="A0A0R2CTI0"/>
<dbReference type="STRING" id="1423729.FC80_GL000548"/>
<dbReference type="EMBL" id="AYZE01000010">
    <property type="protein sequence ID" value="KRM91579.1"/>
    <property type="molecule type" value="Genomic_DNA"/>
</dbReference>
<name>A0A0R2CTI0_9LACO</name>
<feature type="region of interest" description="Disordered" evidence="2">
    <location>
        <begin position="129"/>
        <end position="165"/>
    </location>
</feature>
<dbReference type="InterPro" id="IPR038141">
    <property type="entry name" value="YutD-like_sf"/>
</dbReference>
<dbReference type="RefSeq" id="WP_057828807.1">
    <property type="nucleotide sequence ID" value="NZ_AYZE01000010.1"/>
</dbReference>
<organism evidence="3 4">
    <name type="scientific">Liquorilactobacillus cacaonum DSM 21116</name>
    <dbReference type="NCBI Taxonomy" id="1423729"/>
    <lineage>
        <taxon>Bacteria</taxon>
        <taxon>Bacillati</taxon>
        <taxon>Bacillota</taxon>
        <taxon>Bacilli</taxon>
        <taxon>Lactobacillales</taxon>
        <taxon>Lactobacillaceae</taxon>
        <taxon>Liquorilactobacillus</taxon>
    </lineage>
</organism>
<proteinExistence type="predicted"/>
<protein>
    <recommendedName>
        <fullName evidence="5">Transcriptional regulator</fullName>
    </recommendedName>
</protein>
<keyword evidence="4" id="KW-1185">Reference proteome</keyword>
<comment type="caution">
    <text evidence="3">The sequence shown here is derived from an EMBL/GenBank/DDBJ whole genome shotgun (WGS) entry which is preliminary data.</text>
</comment>
<feature type="compositionally biased region" description="Basic and acidic residues" evidence="2">
    <location>
        <begin position="150"/>
        <end position="165"/>
    </location>
</feature>
<dbReference type="InterPro" id="IPR009370">
    <property type="entry name" value="YutD-like"/>
</dbReference>
<dbReference type="PATRIC" id="fig|1423729.3.peg.551"/>
<sequence length="203" mass="24068">MNSEKKERREAQLAKKAETIKAYASDVQMNSETELLIDGHPYVIEKNFRDGFDIEKLKERFSQILTKYDYIVGDWGYDQLRLHGFYASNSKKGFPSQSINHLQDYLLEYCNFGCAYFILHNLDVAKTTKKKTNHINKKKKKELGKNTQKNPKENDKRKKAQFTEKTFEVHERTTEKNKDQVTVSTIKRNNIRKRHFVIRQKNE</sequence>
<feature type="disulfide bond" evidence="1">
    <location>
        <begin position="110"/>
        <end position="114"/>
    </location>
</feature>
<keyword evidence="1" id="KW-1015">Disulfide bond</keyword>